<protein>
    <submittedName>
        <fullName evidence="1">Uncharacterized protein</fullName>
    </submittedName>
</protein>
<evidence type="ECO:0000313" key="1">
    <source>
        <dbReference type="EMBL" id="PON63990.1"/>
    </source>
</evidence>
<dbReference type="EMBL" id="JXTB01000099">
    <property type="protein sequence ID" value="PON63990.1"/>
    <property type="molecule type" value="Genomic_DNA"/>
</dbReference>
<evidence type="ECO:0000313" key="2">
    <source>
        <dbReference type="Proteomes" id="UP000237105"/>
    </source>
</evidence>
<accession>A0A2P5CSH3</accession>
<sequence length="124" mass="15255">MYLARFRRIAYYLNGFMLFPMHVHIKNYTSKNSSSPNWHIIRLLLGHFPHEKTFLSRQIDWFNNRTLNFWNLISLKSFNQHSFLNFGLKKKKHKYHKNNCLIQERTRMYSAMSFVLNRREKQEV</sequence>
<gene>
    <name evidence="1" type="ORF">PanWU01x14_127570</name>
</gene>
<reference evidence="2" key="1">
    <citation type="submission" date="2016-06" db="EMBL/GenBank/DDBJ databases">
        <title>Parallel loss of symbiosis genes in relatives of nitrogen-fixing non-legume Parasponia.</title>
        <authorList>
            <person name="Van Velzen R."/>
            <person name="Holmer R."/>
            <person name="Bu F."/>
            <person name="Rutten L."/>
            <person name="Van Zeijl A."/>
            <person name="Liu W."/>
            <person name="Santuari L."/>
            <person name="Cao Q."/>
            <person name="Sharma T."/>
            <person name="Shen D."/>
            <person name="Roswanjaya Y."/>
            <person name="Wardhani T."/>
            <person name="Kalhor M.S."/>
            <person name="Jansen J."/>
            <person name="Van den Hoogen J."/>
            <person name="Gungor B."/>
            <person name="Hartog M."/>
            <person name="Hontelez J."/>
            <person name="Verver J."/>
            <person name="Yang W.-C."/>
            <person name="Schijlen E."/>
            <person name="Repin R."/>
            <person name="Schilthuizen M."/>
            <person name="Schranz E."/>
            <person name="Heidstra R."/>
            <person name="Miyata K."/>
            <person name="Fedorova E."/>
            <person name="Kohlen W."/>
            <person name="Bisseling T."/>
            <person name="Smit S."/>
            <person name="Geurts R."/>
        </authorList>
    </citation>
    <scope>NUCLEOTIDE SEQUENCE [LARGE SCALE GENOMIC DNA]</scope>
    <source>
        <strain evidence="2">cv. WU1-14</strain>
    </source>
</reference>
<dbReference type="Proteomes" id="UP000237105">
    <property type="component" value="Unassembled WGS sequence"/>
</dbReference>
<proteinExistence type="predicted"/>
<dbReference type="AlphaFoldDB" id="A0A2P5CSH3"/>
<comment type="caution">
    <text evidence="1">The sequence shown here is derived from an EMBL/GenBank/DDBJ whole genome shotgun (WGS) entry which is preliminary data.</text>
</comment>
<organism evidence="1 2">
    <name type="scientific">Parasponia andersonii</name>
    <name type="common">Sponia andersonii</name>
    <dbReference type="NCBI Taxonomy" id="3476"/>
    <lineage>
        <taxon>Eukaryota</taxon>
        <taxon>Viridiplantae</taxon>
        <taxon>Streptophyta</taxon>
        <taxon>Embryophyta</taxon>
        <taxon>Tracheophyta</taxon>
        <taxon>Spermatophyta</taxon>
        <taxon>Magnoliopsida</taxon>
        <taxon>eudicotyledons</taxon>
        <taxon>Gunneridae</taxon>
        <taxon>Pentapetalae</taxon>
        <taxon>rosids</taxon>
        <taxon>fabids</taxon>
        <taxon>Rosales</taxon>
        <taxon>Cannabaceae</taxon>
        <taxon>Parasponia</taxon>
    </lineage>
</organism>
<dbReference type="OrthoDB" id="10362242at2759"/>
<name>A0A2P5CSH3_PARAD</name>
<keyword evidence="2" id="KW-1185">Reference proteome</keyword>